<dbReference type="Proteomes" id="UP001151760">
    <property type="component" value="Unassembled WGS sequence"/>
</dbReference>
<evidence type="ECO:0000313" key="3">
    <source>
        <dbReference type="EMBL" id="GJT14816.1"/>
    </source>
</evidence>
<protein>
    <submittedName>
        <fullName evidence="3">Uncharacterized protein</fullName>
    </submittedName>
</protein>
<sequence>MQQDCTFQMQVQCTAQLIRIQDAIKIDSEIAQEMYDKMIYVIQARDDVVEASKIIQDNLGLADEHQRAVKGLAECKASASNLRHIQVKDIVKEVKDELKTCSSAGIDISCLAKYEVGKSTEQLAELFTKVLDQLLLPSHLSAILAVRILIDIDSSSELLKGLHSQDLLDHFQLKTKDCEINLCAPIYLYTFPILEKLNGSSALAWSIVQDEPLLKVLEVGPHFELRETGILGRVTFYGLDHGTVDLSRSQRSYKWSQVLLVNYFQEPLKWYKANFDAPAGNEPLDVSRSFPTREMSRGLWRTNPTSVYVDSMLPIHKLKANIKMDNNPNKDLRWLSNRDVTRVSVSNSSNRDVWILLQHAAGVFGYCCNLQQGVFGYYCNLQQGCLDTAVTCRQGCLDIAATYSRGNLALYDHEGWNDSKDHIKQVKGVAVSPNASKTHNLQLLELEDQINFLLKGPQRTPKTSSTHKTYAKAVSSSPLPRDHNEPPRQSYFTFRERVRPNPQPQALETSFEARVRDYMAAHTERIERFENTISKQREEINDGMAEMFGLLKELTTSRTLVKVLIREEARHPVTKNVNSISLIRMEEEKNGENNGPIDKSIMELGKSDKEEPP</sequence>
<accession>A0ABQ5BJF6</accession>
<feature type="compositionally biased region" description="Polar residues" evidence="2">
    <location>
        <begin position="460"/>
        <end position="478"/>
    </location>
</feature>
<feature type="region of interest" description="Disordered" evidence="2">
    <location>
        <begin position="588"/>
        <end position="613"/>
    </location>
</feature>
<reference evidence="3" key="1">
    <citation type="journal article" date="2022" name="Int. J. Mol. Sci.">
        <title>Draft Genome of Tanacetum Coccineum: Genomic Comparison of Closely Related Tanacetum-Family Plants.</title>
        <authorList>
            <person name="Yamashiro T."/>
            <person name="Shiraishi A."/>
            <person name="Nakayama K."/>
            <person name="Satake H."/>
        </authorList>
    </citation>
    <scope>NUCLEOTIDE SEQUENCE</scope>
</reference>
<feature type="coiled-coil region" evidence="1">
    <location>
        <begin position="519"/>
        <end position="546"/>
    </location>
</feature>
<comment type="caution">
    <text evidence="3">The sequence shown here is derived from an EMBL/GenBank/DDBJ whole genome shotgun (WGS) entry which is preliminary data.</text>
</comment>
<evidence type="ECO:0000256" key="1">
    <source>
        <dbReference type="SAM" id="Coils"/>
    </source>
</evidence>
<keyword evidence="4" id="KW-1185">Reference proteome</keyword>
<evidence type="ECO:0000256" key="2">
    <source>
        <dbReference type="SAM" id="MobiDB-lite"/>
    </source>
</evidence>
<evidence type="ECO:0000313" key="4">
    <source>
        <dbReference type="Proteomes" id="UP001151760"/>
    </source>
</evidence>
<reference evidence="3" key="2">
    <citation type="submission" date="2022-01" db="EMBL/GenBank/DDBJ databases">
        <authorList>
            <person name="Yamashiro T."/>
            <person name="Shiraishi A."/>
            <person name="Satake H."/>
            <person name="Nakayama K."/>
        </authorList>
    </citation>
    <scope>NUCLEOTIDE SEQUENCE</scope>
</reference>
<gene>
    <name evidence="3" type="ORF">Tco_0873522</name>
</gene>
<organism evidence="3 4">
    <name type="scientific">Tanacetum coccineum</name>
    <dbReference type="NCBI Taxonomy" id="301880"/>
    <lineage>
        <taxon>Eukaryota</taxon>
        <taxon>Viridiplantae</taxon>
        <taxon>Streptophyta</taxon>
        <taxon>Embryophyta</taxon>
        <taxon>Tracheophyta</taxon>
        <taxon>Spermatophyta</taxon>
        <taxon>Magnoliopsida</taxon>
        <taxon>eudicotyledons</taxon>
        <taxon>Gunneridae</taxon>
        <taxon>Pentapetalae</taxon>
        <taxon>asterids</taxon>
        <taxon>campanulids</taxon>
        <taxon>Asterales</taxon>
        <taxon>Asteraceae</taxon>
        <taxon>Asteroideae</taxon>
        <taxon>Anthemideae</taxon>
        <taxon>Anthemidinae</taxon>
        <taxon>Tanacetum</taxon>
    </lineage>
</organism>
<name>A0ABQ5BJF6_9ASTR</name>
<feature type="region of interest" description="Disordered" evidence="2">
    <location>
        <begin position="457"/>
        <end position="488"/>
    </location>
</feature>
<keyword evidence="1" id="KW-0175">Coiled coil</keyword>
<proteinExistence type="predicted"/>
<dbReference type="EMBL" id="BQNB010013344">
    <property type="protein sequence ID" value="GJT14816.1"/>
    <property type="molecule type" value="Genomic_DNA"/>
</dbReference>